<keyword evidence="3" id="KW-1185">Reference proteome</keyword>
<evidence type="ECO:0008006" key="5">
    <source>
        <dbReference type="Google" id="ProtNLM"/>
    </source>
</evidence>
<dbReference type="KEGG" id="cpro:CPRO_04550"/>
<reference evidence="4" key="4">
    <citation type="submission" date="2016-11" db="EMBL/GenBank/DDBJ databases">
        <authorList>
            <person name="Jaros S."/>
            <person name="Januszkiewicz K."/>
            <person name="Wedrychowicz H."/>
        </authorList>
    </citation>
    <scope>NUCLEOTIDE SEQUENCE [LARGE SCALE GENOMIC DNA]</scope>
    <source>
        <strain evidence="4">DSM 1682</strain>
    </source>
</reference>
<evidence type="ECO:0000313" key="2">
    <source>
        <dbReference type="EMBL" id="SHE79767.1"/>
    </source>
</evidence>
<proteinExistence type="predicted"/>
<dbReference type="EMBL" id="CP014223">
    <property type="protein sequence ID" value="AMJ40064.1"/>
    <property type="molecule type" value="Genomic_DNA"/>
</dbReference>
<dbReference type="Proteomes" id="UP000184204">
    <property type="component" value="Unassembled WGS sequence"/>
</dbReference>
<name>A0A0X8VBJ1_ANAPI</name>
<evidence type="ECO:0000313" key="3">
    <source>
        <dbReference type="Proteomes" id="UP000068026"/>
    </source>
</evidence>
<dbReference type="InterPro" id="IPR036390">
    <property type="entry name" value="WH_DNA-bd_sf"/>
</dbReference>
<evidence type="ECO:0000313" key="4">
    <source>
        <dbReference type="Proteomes" id="UP000184204"/>
    </source>
</evidence>
<reference evidence="3" key="2">
    <citation type="submission" date="2016-01" db="EMBL/GenBank/DDBJ databases">
        <authorList>
            <person name="Poehlein A."/>
            <person name="Schlien K."/>
            <person name="Gottschalk G."/>
            <person name="Buckel W."/>
            <person name="Daniel R."/>
        </authorList>
    </citation>
    <scope>NUCLEOTIDE SEQUENCE [LARGE SCALE GENOMIC DNA]</scope>
    <source>
        <strain evidence="3">X2</strain>
    </source>
</reference>
<accession>A0A0X8VBJ1</accession>
<dbReference type="RefSeq" id="WP_066047414.1">
    <property type="nucleotide sequence ID" value="NZ_CP014223.1"/>
</dbReference>
<gene>
    <name evidence="1" type="ORF">CPRO_04550</name>
    <name evidence="2" type="ORF">SAMN02745151_01838</name>
</gene>
<protein>
    <recommendedName>
        <fullName evidence="5">DUF4364 family protein</fullName>
    </recommendedName>
</protein>
<reference evidence="2" key="3">
    <citation type="submission" date="2016-11" db="EMBL/GenBank/DDBJ databases">
        <authorList>
            <person name="Varghese N."/>
            <person name="Submissions S."/>
        </authorList>
    </citation>
    <scope>NUCLEOTIDE SEQUENCE</scope>
    <source>
        <strain evidence="2">DSM 1682</strain>
    </source>
</reference>
<dbReference type="Proteomes" id="UP000068026">
    <property type="component" value="Chromosome"/>
</dbReference>
<reference evidence="1 3" key="1">
    <citation type="journal article" date="2016" name="Genome Announc.">
        <title>Complete Genome Sequence of the Amino Acid-Fermenting Clostridium propionicum X2 (DSM 1682).</title>
        <authorList>
            <person name="Poehlein A."/>
            <person name="Schlien K."/>
            <person name="Chowdhury N.P."/>
            <person name="Gottschalk G."/>
            <person name="Buckel W."/>
            <person name="Daniel R."/>
        </authorList>
    </citation>
    <scope>NUCLEOTIDE SEQUENCE [LARGE SCALE GENOMIC DNA]</scope>
    <source>
        <strain evidence="1 3">X2</strain>
    </source>
</reference>
<dbReference type="OrthoDB" id="9783597at2"/>
<dbReference type="InterPro" id="IPR025374">
    <property type="entry name" value="DUF4364"/>
</dbReference>
<organism evidence="2 4">
    <name type="scientific">Anaerotignum propionicum DSM 1682</name>
    <dbReference type="NCBI Taxonomy" id="991789"/>
    <lineage>
        <taxon>Bacteria</taxon>
        <taxon>Bacillati</taxon>
        <taxon>Bacillota</taxon>
        <taxon>Clostridia</taxon>
        <taxon>Lachnospirales</taxon>
        <taxon>Anaerotignaceae</taxon>
        <taxon>Anaerotignum</taxon>
    </lineage>
</organism>
<dbReference type="Pfam" id="PF14277">
    <property type="entry name" value="DUF4364"/>
    <property type="match status" value="1"/>
</dbReference>
<sequence>MADPIRQLAEHKLIILHLVQKMGISLSNSEICQFLLNKEYMNYFSVQQYLAELVDAGWLEKSKEHNNTRYTLTDDGEDVINYFQNHVSESVKEDISIYVKENSKRIRAEYAVTANYFPEFNGDFLVKCGLCDDDGAPLMEISVSVVSKQQAQQICRNWRKNVSHFYGSFLTSLVVSDDPIPTEFKARLENFPEPNPEEQN</sequence>
<dbReference type="Gene3D" id="1.10.10.10">
    <property type="entry name" value="Winged helix-like DNA-binding domain superfamily/Winged helix DNA-binding domain"/>
    <property type="match status" value="1"/>
</dbReference>
<dbReference type="EMBL" id="FQUA01000007">
    <property type="protein sequence ID" value="SHE79767.1"/>
    <property type="molecule type" value="Genomic_DNA"/>
</dbReference>
<evidence type="ECO:0000313" key="1">
    <source>
        <dbReference type="EMBL" id="AMJ40064.1"/>
    </source>
</evidence>
<dbReference type="AlphaFoldDB" id="A0A0X8VBJ1"/>
<dbReference type="InterPro" id="IPR036388">
    <property type="entry name" value="WH-like_DNA-bd_sf"/>
</dbReference>
<dbReference type="SUPFAM" id="SSF46785">
    <property type="entry name" value="Winged helix' DNA-binding domain"/>
    <property type="match status" value="1"/>
</dbReference>